<feature type="transmembrane region" description="Helical" evidence="7">
    <location>
        <begin position="187"/>
        <end position="206"/>
    </location>
</feature>
<evidence type="ECO:0000256" key="5">
    <source>
        <dbReference type="ARBA" id="ARBA00022777"/>
    </source>
</evidence>
<dbReference type="CDD" id="cd00130">
    <property type="entry name" value="PAS"/>
    <property type="match status" value="1"/>
</dbReference>
<dbReference type="Pfam" id="PF02518">
    <property type="entry name" value="HATPase_c"/>
    <property type="match status" value="1"/>
</dbReference>
<gene>
    <name evidence="9" type="ORF">N791_03640</name>
</gene>
<comment type="caution">
    <text evidence="9">The sequence shown here is derived from an EMBL/GenBank/DDBJ whole genome shotgun (WGS) entry which is preliminary data.</text>
</comment>
<dbReference type="STRING" id="1385515.GCA_000423325_00804"/>
<protein>
    <recommendedName>
        <fullName evidence="2">histidine kinase</fullName>
        <ecNumber evidence="2">2.7.13.3</ecNumber>
    </recommendedName>
</protein>
<accession>A0A0A0M5J6</accession>
<dbReference type="PRINTS" id="PR00344">
    <property type="entry name" value="BCTRLSENSOR"/>
</dbReference>
<evidence type="ECO:0000256" key="2">
    <source>
        <dbReference type="ARBA" id="ARBA00012438"/>
    </source>
</evidence>
<dbReference type="InterPro" id="IPR003661">
    <property type="entry name" value="HisK_dim/P_dom"/>
</dbReference>
<dbReference type="InterPro" id="IPR004358">
    <property type="entry name" value="Sig_transdc_His_kin-like_C"/>
</dbReference>
<dbReference type="Pfam" id="PF00512">
    <property type="entry name" value="HisKA"/>
    <property type="match status" value="1"/>
</dbReference>
<dbReference type="PANTHER" id="PTHR42878:SF15">
    <property type="entry name" value="BACTERIOPHYTOCHROME"/>
    <property type="match status" value="1"/>
</dbReference>
<dbReference type="eggNOG" id="COG4251">
    <property type="taxonomic scope" value="Bacteria"/>
</dbReference>
<keyword evidence="7" id="KW-1133">Transmembrane helix</keyword>
<dbReference type="GO" id="GO:0005886">
    <property type="term" value="C:plasma membrane"/>
    <property type="evidence" value="ECO:0007669"/>
    <property type="project" value="UniProtKB-ARBA"/>
</dbReference>
<dbReference type="EC" id="2.7.13.3" evidence="2"/>
<dbReference type="InterPro" id="IPR005467">
    <property type="entry name" value="His_kinase_dom"/>
</dbReference>
<reference evidence="9 10" key="1">
    <citation type="submission" date="2013-08" db="EMBL/GenBank/DDBJ databases">
        <title>Genomic analysis of Lysobacter defluvii.</title>
        <authorList>
            <person name="Wang Q."/>
            <person name="Wang G."/>
        </authorList>
    </citation>
    <scope>NUCLEOTIDE SEQUENCE [LARGE SCALE GENOMIC DNA]</scope>
    <source>
        <strain evidence="9 10">IMMIB APB-9</strain>
    </source>
</reference>
<dbReference type="InterPro" id="IPR000014">
    <property type="entry name" value="PAS"/>
</dbReference>
<keyword evidence="5 9" id="KW-0418">Kinase</keyword>
<keyword evidence="6 7" id="KW-0472">Membrane</keyword>
<comment type="catalytic activity">
    <reaction evidence="1">
        <text>ATP + protein L-histidine = ADP + protein N-phospho-L-histidine.</text>
        <dbReference type="EC" id="2.7.13.3"/>
    </reaction>
</comment>
<dbReference type="Proteomes" id="UP000030003">
    <property type="component" value="Unassembled WGS sequence"/>
</dbReference>
<dbReference type="GO" id="GO:0030295">
    <property type="term" value="F:protein kinase activator activity"/>
    <property type="evidence" value="ECO:0007669"/>
    <property type="project" value="TreeGrafter"/>
</dbReference>
<dbReference type="Pfam" id="PF05227">
    <property type="entry name" value="CHASE3"/>
    <property type="match status" value="1"/>
</dbReference>
<dbReference type="NCBIfam" id="TIGR00229">
    <property type="entry name" value="sensory_box"/>
    <property type="match status" value="1"/>
</dbReference>
<dbReference type="GO" id="GO:0000156">
    <property type="term" value="F:phosphorelay response regulator activity"/>
    <property type="evidence" value="ECO:0007669"/>
    <property type="project" value="TreeGrafter"/>
</dbReference>
<evidence type="ECO:0000256" key="6">
    <source>
        <dbReference type="ARBA" id="ARBA00023136"/>
    </source>
</evidence>
<dbReference type="InterPro" id="IPR003594">
    <property type="entry name" value="HATPase_dom"/>
</dbReference>
<keyword evidence="3" id="KW-0597">Phosphoprotein</keyword>
<dbReference type="InterPro" id="IPR036097">
    <property type="entry name" value="HisK_dim/P_sf"/>
</dbReference>
<dbReference type="EMBL" id="AVBH01000101">
    <property type="protein sequence ID" value="KGO98293.1"/>
    <property type="molecule type" value="Genomic_DNA"/>
</dbReference>
<dbReference type="Pfam" id="PF08448">
    <property type="entry name" value="PAS_4"/>
    <property type="match status" value="1"/>
</dbReference>
<keyword evidence="10" id="KW-1185">Reference proteome</keyword>
<dbReference type="SUPFAM" id="SSF55874">
    <property type="entry name" value="ATPase domain of HSP90 chaperone/DNA topoisomerase II/histidine kinase"/>
    <property type="match status" value="1"/>
</dbReference>
<dbReference type="SMART" id="SM00388">
    <property type="entry name" value="HisKA"/>
    <property type="match status" value="1"/>
</dbReference>
<dbReference type="Gene3D" id="1.10.287.130">
    <property type="match status" value="1"/>
</dbReference>
<feature type="transmembrane region" description="Helical" evidence="7">
    <location>
        <begin position="18"/>
        <end position="38"/>
    </location>
</feature>
<dbReference type="InterPro" id="IPR007891">
    <property type="entry name" value="CHASE3"/>
</dbReference>
<proteinExistence type="predicted"/>
<dbReference type="GO" id="GO:0000155">
    <property type="term" value="F:phosphorelay sensor kinase activity"/>
    <property type="evidence" value="ECO:0007669"/>
    <property type="project" value="InterPro"/>
</dbReference>
<dbReference type="InterPro" id="IPR036890">
    <property type="entry name" value="HATPase_C_sf"/>
</dbReference>
<keyword evidence="4" id="KW-0808">Transferase</keyword>
<evidence type="ECO:0000313" key="10">
    <source>
        <dbReference type="Proteomes" id="UP000030003"/>
    </source>
</evidence>
<evidence type="ECO:0000256" key="1">
    <source>
        <dbReference type="ARBA" id="ARBA00000085"/>
    </source>
</evidence>
<keyword evidence="7" id="KW-0812">Transmembrane</keyword>
<name>A0A0A0M5J6_9GAMM</name>
<dbReference type="InterPro" id="IPR035965">
    <property type="entry name" value="PAS-like_dom_sf"/>
</dbReference>
<evidence type="ECO:0000259" key="8">
    <source>
        <dbReference type="PROSITE" id="PS50109"/>
    </source>
</evidence>
<dbReference type="AlphaFoldDB" id="A0A0A0M5J6"/>
<dbReference type="SMART" id="SM00387">
    <property type="entry name" value="HATPase_c"/>
    <property type="match status" value="1"/>
</dbReference>
<evidence type="ECO:0000256" key="7">
    <source>
        <dbReference type="SAM" id="Phobius"/>
    </source>
</evidence>
<feature type="domain" description="Histidine kinase" evidence="8">
    <location>
        <begin position="376"/>
        <end position="595"/>
    </location>
</feature>
<dbReference type="PANTHER" id="PTHR42878">
    <property type="entry name" value="TWO-COMPONENT HISTIDINE KINASE"/>
    <property type="match status" value="1"/>
</dbReference>
<dbReference type="SUPFAM" id="SSF55785">
    <property type="entry name" value="PYP-like sensor domain (PAS domain)"/>
    <property type="match status" value="1"/>
</dbReference>
<dbReference type="GO" id="GO:0007234">
    <property type="term" value="P:osmosensory signaling via phosphorelay pathway"/>
    <property type="evidence" value="ECO:0007669"/>
    <property type="project" value="TreeGrafter"/>
</dbReference>
<dbReference type="FunFam" id="3.30.565.10:FF:000006">
    <property type="entry name" value="Sensor histidine kinase WalK"/>
    <property type="match status" value="1"/>
</dbReference>
<sequence>MQNARGAMERRTRWQLPALFLAMLAIVVLPLSFLYWVVNTETESARRLEHSRQIESAIHALNYAIRDLESATFALAAGIDTPLVRSRLEDSTALLDQQFEELAALTVDDPGQQRRIGELRAVLEQRRLLTGGVVHSRSPEELMEVAQEAVTRFPVRGVTREIIDAERRVLGERSEEAERLRRRSAQLTLATMFLQLALLGGLGWLLQRQLAQRLQIQRELQQASLRASAVMQTVREPIVLLDEEQAIVMHNAAFAELYTGDPRAELEGRPLREVGDGQWDDPVILQRLNDVLYRDRELWDHELRQRTSDESERVMLVNARLMPLPDRDDPVVLVTVSDVTAQKGIEHQVRHLNRQLEGKIDQVSEVNRELEAFSYSVSHDLRAPLRHIAGFADKLERRLGDGADEKTRHYLGVIGSSATRMAELIDDLLVYSRLGRSALRLQAVDMQSLVAETRAMLDANLANDSPGRRVEWRIGPLPILVGDENMLRQVWLNLLGNAVKYTDTRNPAVIEVSHEREDDGSHRFTVKDNGAGFDMQYAGKLFGVFQRMHKASEYQGTGIGLASVRRVVTRHGGQVGAEAAPGAGATFHFTIPASLDNPPSEPTQ</sequence>
<dbReference type="Gene3D" id="3.30.565.10">
    <property type="entry name" value="Histidine kinase-like ATPase, C-terminal domain"/>
    <property type="match status" value="1"/>
</dbReference>
<dbReference type="SUPFAM" id="SSF47384">
    <property type="entry name" value="Homodimeric domain of signal transducing histidine kinase"/>
    <property type="match status" value="1"/>
</dbReference>
<dbReference type="Gene3D" id="3.30.450.20">
    <property type="entry name" value="PAS domain"/>
    <property type="match status" value="1"/>
</dbReference>
<organism evidence="9 10">
    <name type="scientific">Lysobacter defluvii IMMIB APB-9 = DSM 18482</name>
    <dbReference type="NCBI Taxonomy" id="1385515"/>
    <lineage>
        <taxon>Bacteria</taxon>
        <taxon>Pseudomonadati</taxon>
        <taxon>Pseudomonadota</taxon>
        <taxon>Gammaproteobacteria</taxon>
        <taxon>Lysobacterales</taxon>
        <taxon>Lysobacteraceae</taxon>
        <taxon>Novilysobacter</taxon>
    </lineage>
</organism>
<evidence type="ECO:0000313" key="9">
    <source>
        <dbReference type="EMBL" id="KGO98293.1"/>
    </source>
</evidence>
<dbReference type="PROSITE" id="PS50109">
    <property type="entry name" value="HIS_KIN"/>
    <property type="match status" value="1"/>
</dbReference>
<evidence type="ECO:0000256" key="3">
    <source>
        <dbReference type="ARBA" id="ARBA00022553"/>
    </source>
</evidence>
<dbReference type="InterPro" id="IPR013656">
    <property type="entry name" value="PAS_4"/>
</dbReference>
<dbReference type="CDD" id="cd00082">
    <property type="entry name" value="HisKA"/>
    <property type="match status" value="1"/>
</dbReference>
<dbReference type="InterPro" id="IPR050351">
    <property type="entry name" value="BphY/WalK/GraS-like"/>
</dbReference>
<dbReference type="FunFam" id="1.10.287.130:FF:000070">
    <property type="entry name" value="Histidine kinase sensor protein"/>
    <property type="match status" value="1"/>
</dbReference>
<evidence type="ECO:0000256" key="4">
    <source>
        <dbReference type="ARBA" id="ARBA00022679"/>
    </source>
</evidence>